<keyword evidence="2" id="KW-1185">Reference proteome</keyword>
<dbReference type="EMBL" id="VDMD01000041">
    <property type="protein sequence ID" value="TRM57935.1"/>
    <property type="molecule type" value="Genomic_DNA"/>
</dbReference>
<reference evidence="1 2" key="1">
    <citation type="journal article" date="2019" name="New Phytol.">
        <title>Comparative genomics reveals unique wood-decay strategies and fruiting body development in the Schizophyllaceae.</title>
        <authorList>
            <person name="Almasi E."/>
            <person name="Sahu N."/>
            <person name="Krizsan K."/>
            <person name="Balint B."/>
            <person name="Kovacs G.M."/>
            <person name="Kiss B."/>
            <person name="Cseklye J."/>
            <person name="Drula E."/>
            <person name="Henrissat B."/>
            <person name="Nagy I."/>
            <person name="Chovatia M."/>
            <person name="Adam C."/>
            <person name="LaButti K."/>
            <person name="Lipzen A."/>
            <person name="Riley R."/>
            <person name="Grigoriev I.V."/>
            <person name="Nagy L.G."/>
        </authorList>
    </citation>
    <scope>NUCLEOTIDE SEQUENCE [LARGE SCALE GENOMIC DNA]</scope>
    <source>
        <strain evidence="1 2">NL-1724</strain>
    </source>
</reference>
<dbReference type="AlphaFoldDB" id="A0A550BZF2"/>
<dbReference type="Proteomes" id="UP000320762">
    <property type="component" value="Unassembled WGS sequence"/>
</dbReference>
<evidence type="ECO:0000313" key="2">
    <source>
        <dbReference type="Proteomes" id="UP000320762"/>
    </source>
</evidence>
<organism evidence="1 2">
    <name type="scientific">Schizophyllum amplum</name>
    <dbReference type="NCBI Taxonomy" id="97359"/>
    <lineage>
        <taxon>Eukaryota</taxon>
        <taxon>Fungi</taxon>
        <taxon>Dikarya</taxon>
        <taxon>Basidiomycota</taxon>
        <taxon>Agaricomycotina</taxon>
        <taxon>Agaricomycetes</taxon>
        <taxon>Agaricomycetidae</taxon>
        <taxon>Agaricales</taxon>
        <taxon>Schizophyllaceae</taxon>
        <taxon>Schizophyllum</taxon>
    </lineage>
</organism>
<protein>
    <submittedName>
        <fullName evidence="1">Uncharacterized protein</fullName>
    </submittedName>
</protein>
<name>A0A550BZF2_9AGAR</name>
<comment type="caution">
    <text evidence="1">The sequence shown here is derived from an EMBL/GenBank/DDBJ whole genome shotgun (WGS) entry which is preliminary data.</text>
</comment>
<evidence type="ECO:0000313" key="1">
    <source>
        <dbReference type="EMBL" id="TRM57935.1"/>
    </source>
</evidence>
<accession>A0A550BZF2</accession>
<gene>
    <name evidence="1" type="ORF">BD626DRAFT_513367</name>
</gene>
<sequence length="80" mass="9116">MEKTPSCISQSLFLAMTDPGWNEDTQPPQTILPRLKSFYHKGATKYAFQEAEMRDIVHRLCQSRSNPPLLFTVDCVGTLK</sequence>
<proteinExistence type="predicted"/>